<dbReference type="Gene3D" id="3.40.710.10">
    <property type="entry name" value="DD-peptidase/beta-lactamase superfamily"/>
    <property type="match status" value="1"/>
</dbReference>
<dbReference type="InterPro" id="IPR050491">
    <property type="entry name" value="AmpC-like"/>
</dbReference>
<keyword evidence="2" id="KW-0813">Transport</keyword>
<keyword evidence="4" id="KW-0249">Electron transport</keyword>
<feature type="transmembrane region" description="Helical" evidence="8">
    <location>
        <begin position="707"/>
        <end position="728"/>
    </location>
</feature>
<feature type="transmembrane region" description="Helical" evidence="8">
    <location>
        <begin position="768"/>
        <end position="789"/>
    </location>
</feature>
<evidence type="ECO:0000313" key="11">
    <source>
        <dbReference type="EMBL" id="RMZ73639.1"/>
    </source>
</evidence>
<feature type="transmembrane region" description="Helical" evidence="8">
    <location>
        <begin position="735"/>
        <end position="756"/>
    </location>
</feature>
<keyword evidence="5 8" id="KW-1133">Transmembrane helix</keyword>
<protein>
    <submittedName>
        <fullName evidence="11">Penicillin-binding</fullName>
    </submittedName>
</protein>
<dbReference type="PANTHER" id="PTHR46825:SF9">
    <property type="entry name" value="BETA-LACTAMASE-RELATED DOMAIN-CONTAINING PROTEIN"/>
    <property type="match status" value="1"/>
</dbReference>
<dbReference type="Pfam" id="PF03188">
    <property type="entry name" value="Cytochrom_B561"/>
    <property type="match status" value="1"/>
</dbReference>
<evidence type="ECO:0000259" key="10">
    <source>
        <dbReference type="PROSITE" id="PS50939"/>
    </source>
</evidence>
<organism evidence="11 12">
    <name type="scientific">Pyrenophora seminiperda CCB06</name>
    <dbReference type="NCBI Taxonomy" id="1302712"/>
    <lineage>
        <taxon>Eukaryota</taxon>
        <taxon>Fungi</taxon>
        <taxon>Dikarya</taxon>
        <taxon>Ascomycota</taxon>
        <taxon>Pezizomycotina</taxon>
        <taxon>Dothideomycetes</taxon>
        <taxon>Pleosporomycetidae</taxon>
        <taxon>Pleosporales</taxon>
        <taxon>Pleosporineae</taxon>
        <taxon>Pleosporaceae</taxon>
        <taxon>Pyrenophora</taxon>
    </lineage>
</organism>
<dbReference type="PROSITE" id="PS50939">
    <property type="entry name" value="CYTOCHROME_B561"/>
    <property type="match status" value="1"/>
</dbReference>
<evidence type="ECO:0000313" key="12">
    <source>
        <dbReference type="Proteomes" id="UP000265663"/>
    </source>
</evidence>
<dbReference type="InterPro" id="IPR049511">
    <property type="entry name" value="PGH-like_rpt"/>
</dbReference>
<dbReference type="CDD" id="cd08761">
    <property type="entry name" value="Cyt_b561_CYB561D2_like"/>
    <property type="match status" value="1"/>
</dbReference>
<keyword evidence="9" id="KW-0732">Signal</keyword>
<feature type="chain" id="PRO_5018297650" evidence="9">
    <location>
        <begin position="40"/>
        <end position="906"/>
    </location>
</feature>
<feature type="domain" description="Cytochrome b561" evidence="10">
    <location>
        <begin position="705"/>
        <end position="902"/>
    </location>
</feature>
<keyword evidence="6 8" id="KW-0472">Membrane</keyword>
<keyword evidence="12" id="KW-1185">Reference proteome</keyword>
<dbReference type="Pfam" id="PF00144">
    <property type="entry name" value="Beta-lactamase"/>
    <property type="match status" value="1"/>
</dbReference>
<accession>A0A3M7MH02</accession>
<feature type="transmembrane region" description="Helical" evidence="8">
    <location>
        <begin position="876"/>
        <end position="896"/>
    </location>
</feature>
<gene>
    <name evidence="11" type="ORF">GMOD_00009384</name>
</gene>
<dbReference type="GO" id="GO:0016020">
    <property type="term" value="C:membrane"/>
    <property type="evidence" value="ECO:0007669"/>
    <property type="project" value="UniProtKB-SubCell"/>
</dbReference>
<comment type="subcellular location">
    <subcellularLocation>
        <location evidence="1">Membrane</location>
    </subcellularLocation>
</comment>
<comment type="similarity">
    <text evidence="7">Belongs to the peptidase S12 family.</text>
</comment>
<evidence type="ECO:0000256" key="9">
    <source>
        <dbReference type="SAM" id="SignalP"/>
    </source>
</evidence>
<dbReference type="InterPro" id="IPR012338">
    <property type="entry name" value="Beta-lactam/transpept-like"/>
</dbReference>
<evidence type="ECO:0000256" key="7">
    <source>
        <dbReference type="ARBA" id="ARBA00038215"/>
    </source>
</evidence>
<dbReference type="PANTHER" id="PTHR46825">
    <property type="entry name" value="D-ALANYL-D-ALANINE-CARBOXYPEPTIDASE/ENDOPEPTIDASE AMPH"/>
    <property type="match status" value="1"/>
</dbReference>
<evidence type="ECO:0000256" key="2">
    <source>
        <dbReference type="ARBA" id="ARBA00022448"/>
    </source>
</evidence>
<evidence type="ECO:0000256" key="8">
    <source>
        <dbReference type="SAM" id="Phobius"/>
    </source>
</evidence>
<keyword evidence="3 8" id="KW-0812">Transmembrane</keyword>
<dbReference type="OrthoDB" id="5946976at2759"/>
<feature type="transmembrane region" description="Helical" evidence="8">
    <location>
        <begin position="810"/>
        <end position="829"/>
    </location>
</feature>
<dbReference type="InterPro" id="IPR006593">
    <property type="entry name" value="Cyt_b561/ferric_Rdtase_TM"/>
</dbReference>
<reference evidence="11 12" key="1">
    <citation type="journal article" date="2014" name="PLoS ONE">
        <title>De novo Genome Assembly of the Fungal Plant Pathogen Pyrenophora semeniperda.</title>
        <authorList>
            <person name="Soliai M.M."/>
            <person name="Meyer S.E."/>
            <person name="Udall J.A."/>
            <person name="Elzinga D.E."/>
            <person name="Hermansen R.A."/>
            <person name="Bodily P.M."/>
            <person name="Hart A.A."/>
            <person name="Coleman C.E."/>
        </authorList>
    </citation>
    <scope>NUCLEOTIDE SEQUENCE [LARGE SCALE GENOMIC DNA]</scope>
    <source>
        <strain evidence="11 12">CCB06</strain>
        <tissue evidence="11">Mycelium</tissue>
    </source>
</reference>
<dbReference type="Pfam" id="PF17660">
    <property type="entry name" value="BTRD1"/>
    <property type="match status" value="3"/>
</dbReference>
<dbReference type="Gene3D" id="1.20.120.1770">
    <property type="match status" value="1"/>
</dbReference>
<dbReference type="SMART" id="SM00665">
    <property type="entry name" value="B561"/>
    <property type="match status" value="1"/>
</dbReference>
<dbReference type="AlphaFoldDB" id="A0A3M7MH02"/>
<evidence type="ECO:0000256" key="6">
    <source>
        <dbReference type="ARBA" id="ARBA00023136"/>
    </source>
</evidence>
<feature type="signal peptide" evidence="9">
    <location>
        <begin position="1"/>
        <end position="39"/>
    </location>
</feature>
<dbReference type="EMBL" id="KE747841">
    <property type="protein sequence ID" value="RMZ73639.1"/>
    <property type="molecule type" value="Genomic_DNA"/>
</dbReference>
<dbReference type="InterPro" id="IPR001466">
    <property type="entry name" value="Beta-lactam-related"/>
</dbReference>
<evidence type="ECO:0000256" key="4">
    <source>
        <dbReference type="ARBA" id="ARBA00022982"/>
    </source>
</evidence>
<sequence>MVTRQFIKAIGAALGKSLPSIMYTLRSLLCLSLAAVVASLPSNGQDLSLSKRNATSNQDVFFNIDSTEAEKRIAKLKAEGYQPTSLSIQGSSTKAKYAGIWTKADGNAYETIVGANETAYNAWLDHWKASGYVSTHVSATGSSSDALFAGVMQKISSAGNWAQHCGLSNPNDYINATMGAEMTIKGVSMYGSPEKRQWCILGHENTVNHKQTTSYYSNDYKTLEGWETSKRYWRPVYIDVSNDNTFTPIFDDTSVGQWTALINLSTSQLESELAAQAKKNLYPIHISGGGETDARYAVIFAERTSPLNREWHTTGTVTGFTDNAGLSDALDQVMQEFMKRNSVRQAQVAASVNRTLLASRGFTWAESDRAIVKPTDKFLLGSVFKMFCHAAVDHLVSKGLLNLTTPVYPLLGYNKPADPRSLNITVQQLLDHTAGFDRSMSEDIGFVFTMVAQSLKQSTPASLRQVIEWVVARPLDFTPGSRSAYSNYGTMLLSYVITNLTGSPYSSYLSQNVLSGADVSLWGTPSSLHTTDAIVQESAITDISALTPLSKTRVSTTNGGDGATKEGAIGAFGLQASAGTITQFIGKHAVWNIGGREPWGRRDGTLAGARTQAWSMEEVDWAVTLNTREFVSEAAWEELVGERVYGGFWEVWAGGVGTSPTTPLTMASATGMPPNAAAARGQSEEEPLLGRRGDASQMQGQPLYHNLWIGTAPIAQAGIWILAAIIWGAILSNKLIFFSAHPAGFLLAIQAALILQPTHTPEQKRSGTVAHFLFHVVGASALTAGLIIIEINKAGPGHEHFASAHARLGLAFYVLVYLQAIVGFTQYYVPQLYGSVEKAKSVYKYHRMGGYFIATLGLATICASSWTTYSLNVAHIQHWAVIVASVLVLVGVVPRIRLSKFGIGSA</sequence>
<evidence type="ECO:0000256" key="5">
    <source>
        <dbReference type="ARBA" id="ARBA00022989"/>
    </source>
</evidence>
<feature type="transmembrane region" description="Helical" evidence="8">
    <location>
        <begin position="849"/>
        <end position="869"/>
    </location>
</feature>
<evidence type="ECO:0000256" key="3">
    <source>
        <dbReference type="ARBA" id="ARBA00022692"/>
    </source>
</evidence>
<evidence type="ECO:0000256" key="1">
    <source>
        <dbReference type="ARBA" id="ARBA00004370"/>
    </source>
</evidence>
<proteinExistence type="inferred from homology"/>
<dbReference type="Proteomes" id="UP000265663">
    <property type="component" value="Unassembled WGS sequence"/>
</dbReference>
<name>A0A3M7MH02_9PLEO</name>
<dbReference type="SUPFAM" id="SSF56601">
    <property type="entry name" value="beta-lactamase/transpeptidase-like"/>
    <property type="match status" value="1"/>
</dbReference>